<evidence type="ECO:0000256" key="3">
    <source>
        <dbReference type="ARBA" id="ARBA00022692"/>
    </source>
</evidence>
<keyword evidence="6 7" id="KW-0472">Membrane</keyword>
<keyword evidence="5 7" id="KW-1133">Transmembrane helix</keyword>
<dbReference type="InterPro" id="IPR050925">
    <property type="entry name" value="Rhomboid_protease_S54"/>
</dbReference>
<dbReference type="PANTHER" id="PTHR43731:SF14">
    <property type="entry name" value="PRESENILIN-ASSOCIATED RHOMBOID-LIKE PROTEIN, MITOCHONDRIAL"/>
    <property type="match status" value="1"/>
</dbReference>
<dbReference type="Proteomes" id="UP000772618">
    <property type="component" value="Unassembled WGS sequence"/>
</dbReference>
<comment type="caution">
    <text evidence="9">The sequence shown here is derived from an EMBL/GenBank/DDBJ whole genome shotgun (WGS) entry which is preliminary data.</text>
</comment>
<evidence type="ECO:0000256" key="6">
    <source>
        <dbReference type="ARBA" id="ARBA00023136"/>
    </source>
</evidence>
<evidence type="ECO:0000313" key="9">
    <source>
        <dbReference type="EMBL" id="MBT1703365.1"/>
    </source>
</evidence>
<evidence type="ECO:0000256" key="5">
    <source>
        <dbReference type="ARBA" id="ARBA00022989"/>
    </source>
</evidence>
<dbReference type="InterPro" id="IPR022764">
    <property type="entry name" value="Peptidase_S54_rhomboid_dom"/>
</dbReference>
<comment type="subcellular location">
    <subcellularLocation>
        <location evidence="1">Membrane</location>
        <topology evidence="1">Multi-pass membrane protein</topology>
    </subcellularLocation>
</comment>
<dbReference type="EMBL" id="JAHESD010000014">
    <property type="protein sequence ID" value="MBT1703365.1"/>
    <property type="molecule type" value="Genomic_DNA"/>
</dbReference>
<evidence type="ECO:0000256" key="4">
    <source>
        <dbReference type="ARBA" id="ARBA00022801"/>
    </source>
</evidence>
<accession>A0ABS5VPJ3</accession>
<dbReference type="SUPFAM" id="SSF144091">
    <property type="entry name" value="Rhomboid-like"/>
    <property type="match status" value="1"/>
</dbReference>
<sequence length="207" mass="23890">MYITYIIIGVTVVISFAAWKQPRLMSNFILNPYAAHHKNEYYRFITSGFIHKDHMHLLFNMFSLYFFGIAVETVFGYIFGDKGWLYFILLYILAIVVSDIPTFAKHKNNPRYNSLGASGGVSAIIFGFIIFQPLSDICLYFALCLPGFILGTLYIIFSWYQGRKANDNINHDAHLYGALFGLLFCIVMYPSSIPRFIEQIKNWEVLN</sequence>
<reference evidence="9 10" key="1">
    <citation type="submission" date="2021-05" db="EMBL/GenBank/DDBJ databases">
        <title>A Polyphasic approach of four new species of the genus Ohtaekwangia: Ohtaekwangia histidinii sp. nov., Ohtaekwangia cretensis sp. nov., Ohtaekwangia indiensis sp. nov., Ohtaekwangia reichenbachii sp. nov. from diverse environment.</title>
        <authorList>
            <person name="Octaviana S."/>
        </authorList>
    </citation>
    <scope>NUCLEOTIDE SEQUENCE [LARGE SCALE GENOMIC DNA]</scope>
    <source>
        <strain evidence="9 10">PWU20</strain>
    </source>
</reference>
<feature type="transmembrane region" description="Helical" evidence="7">
    <location>
        <begin position="57"/>
        <end position="78"/>
    </location>
</feature>
<feature type="transmembrane region" description="Helical" evidence="7">
    <location>
        <begin position="115"/>
        <end position="134"/>
    </location>
</feature>
<comment type="similarity">
    <text evidence="2">Belongs to the peptidase S54 family.</text>
</comment>
<evidence type="ECO:0000256" key="1">
    <source>
        <dbReference type="ARBA" id="ARBA00004141"/>
    </source>
</evidence>
<evidence type="ECO:0000259" key="8">
    <source>
        <dbReference type="Pfam" id="PF01694"/>
    </source>
</evidence>
<name>A0ABS5VPJ3_9BACT</name>
<evidence type="ECO:0000256" key="7">
    <source>
        <dbReference type="SAM" id="Phobius"/>
    </source>
</evidence>
<feature type="transmembrane region" description="Helical" evidence="7">
    <location>
        <begin position="140"/>
        <end position="161"/>
    </location>
</feature>
<keyword evidence="10" id="KW-1185">Reference proteome</keyword>
<dbReference type="PANTHER" id="PTHR43731">
    <property type="entry name" value="RHOMBOID PROTEASE"/>
    <property type="match status" value="1"/>
</dbReference>
<keyword evidence="3 7" id="KW-0812">Transmembrane</keyword>
<dbReference type="Pfam" id="PF01694">
    <property type="entry name" value="Rhomboid"/>
    <property type="match status" value="1"/>
</dbReference>
<feature type="domain" description="Peptidase S54 rhomboid" evidence="8">
    <location>
        <begin position="39"/>
        <end position="189"/>
    </location>
</feature>
<evidence type="ECO:0000313" key="10">
    <source>
        <dbReference type="Proteomes" id="UP000772618"/>
    </source>
</evidence>
<organism evidence="9 10">
    <name type="scientific">Chryseosolibacter indicus</name>
    <dbReference type="NCBI Taxonomy" id="2782351"/>
    <lineage>
        <taxon>Bacteria</taxon>
        <taxon>Pseudomonadati</taxon>
        <taxon>Bacteroidota</taxon>
        <taxon>Cytophagia</taxon>
        <taxon>Cytophagales</taxon>
        <taxon>Chryseotaleaceae</taxon>
        <taxon>Chryseosolibacter</taxon>
    </lineage>
</organism>
<feature type="transmembrane region" description="Helical" evidence="7">
    <location>
        <begin position="173"/>
        <end position="191"/>
    </location>
</feature>
<dbReference type="InterPro" id="IPR035952">
    <property type="entry name" value="Rhomboid-like_sf"/>
</dbReference>
<proteinExistence type="inferred from homology"/>
<dbReference type="Gene3D" id="1.20.1540.10">
    <property type="entry name" value="Rhomboid-like"/>
    <property type="match status" value="1"/>
</dbReference>
<feature type="transmembrane region" description="Helical" evidence="7">
    <location>
        <begin position="84"/>
        <end position="103"/>
    </location>
</feature>
<keyword evidence="9" id="KW-0645">Protease</keyword>
<evidence type="ECO:0000256" key="2">
    <source>
        <dbReference type="ARBA" id="ARBA00009045"/>
    </source>
</evidence>
<keyword evidence="4" id="KW-0378">Hydrolase</keyword>
<protein>
    <submittedName>
        <fullName evidence="9">Rhomboid family intramembrane serine protease</fullName>
    </submittedName>
</protein>
<gene>
    <name evidence="9" type="ORF">KK060_08750</name>
</gene>
<dbReference type="GO" id="GO:0006508">
    <property type="term" value="P:proteolysis"/>
    <property type="evidence" value="ECO:0007669"/>
    <property type="project" value="UniProtKB-KW"/>
</dbReference>
<dbReference type="GO" id="GO:0008233">
    <property type="term" value="F:peptidase activity"/>
    <property type="evidence" value="ECO:0007669"/>
    <property type="project" value="UniProtKB-KW"/>
</dbReference>